<evidence type="ECO:0000313" key="2">
    <source>
        <dbReference type="EMBL" id="KAL3654570.1"/>
    </source>
</evidence>
<keyword evidence="3" id="KW-1185">Reference proteome</keyword>
<organism evidence="2 3">
    <name type="scientific">Castilleja foliolosa</name>
    <dbReference type="NCBI Taxonomy" id="1961234"/>
    <lineage>
        <taxon>Eukaryota</taxon>
        <taxon>Viridiplantae</taxon>
        <taxon>Streptophyta</taxon>
        <taxon>Embryophyta</taxon>
        <taxon>Tracheophyta</taxon>
        <taxon>Spermatophyta</taxon>
        <taxon>Magnoliopsida</taxon>
        <taxon>eudicotyledons</taxon>
        <taxon>Gunneridae</taxon>
        <taxon>Pentapetalae</taxon>
        <taxon>asterids</taxon>
        <taxon>lamiids</taxon>
        <taxon>Lamiales</taxon>
        <taxon>Orobanchaceae</taxon>
        <taxon>Pedicularideae</taxon>
        <taxon>Castillejinae</taxon>
        <taxon>Castilleja</taxon>
    </lineage>
</organism>
<comment type="caution">
    <text evidence="2">The sequence shown here is derived from an EMBL/GenBank/DDBJ whole genome shotgun (WGS) entry which is preliminary data.</text>
</comment>
<protein>
    <recommendedName>
        <fullName evidence="1">DUF8039 domain-containing protein</fullName>
    </recommendedName>
</protein>
<evidence type="ECO:0000259" key="1">
    <source>
        <dbReference type="Pfam" id="PF26133"/>
    </source>
</evidence>
<dbReference type="InterPro" id="IPR058352">
    <property type="entry name" value="DUF8039"/>
</dbReference>
<dbReference type="PANTHER" id="PTHR33018">
    <property type="entry name" value="OS10G0338966 PROTEIN-RELATED"/>
    <property type="match status" value="1"/>
</dbReference>
<reference evidence="3" key="1">
    <citation type="journal article" date="2024" name="IScience">
        <title>Strigolactones Initiate the Formation of Haustorium-like Structures in Castilleja.</title>
        <authorList>
            <person name="Buerger M."/>
            <person name="Peterson D."/>
            <person name="Chory J."/>
        </authorList>
    </citation>
    <scope>NUCLEOTIDE SEQUENCE [LARGE SCALE GENOMIC DNA]</scope>
</reference>
<proteinExistence type="predicted"/>
<evidence type="ECO:0000313" key="3">
    <source>
        <dbReference type="Proteomes" id="UP001632038"/>
    </source>
</evidence>
<dbReference type="Proteomes" id="UP001632038">
    <property type="component" value="Unassembled WGS sequence"/>
</dbReference>
<accession>A0ABD3EJH9</accession>
<dbReference type="EMBL" id="JAVIJP010000004">
    <property type="protein sequence ID" value="KAL3654570.1"/>
    <property type="molecule type" value="Genomic_DNA"/>
</dbReference>
<dbReference type="PANTHER" id="PTHR33018:SF34">
    <property type="entry name" value="OS02G0472350 PROTEIN"/>
    <property type="match status" value="1"/>
</dbReference>
<name>A0ABD3EJH9_9LAMI</name>
<feature type="domain" description="DUF8039" evidence="1">
    <location>
        <begin position="24"/>
        <end position="102"/>
    </location>
</feature>
<dbReference type="AlphaFoldDB" id="A0ABD3EJH9"/>
<dbReference type="Pfam" id="PF26133">
    <property type="entry name" value="DUF8039"/>
    <property type="match status" value="1"/>
</dbReference>
<gene>
    <name evidence="2" type="ORF">CASFOL_001555</name>
</gene>
<sequence>MSAKGSCSPETMPCDQQDEHVGNEFGDCELYVEDPHKRLVAYGRIHELGSQIHHRKMNEGEVRVSVERVVVGDALVPFPTEEVTKVGEAPNQFIAWPRRLVVETVVKQPADIKEPRNLRIEVGIVGLTRTSVHINQADIMGLLATGIISVSVMKVSQGLGADGPLSQK</sequence>